<evidence type="ECO:0000259" key="5">
    <source>
        <dbReference type="Pfam" id="PF22244"/>
    </source>
</evidence>
<evidence type="ECO:0000256" key="2">
    <source>
        <dbReference type="ARBA" id="ARBA00022729"/>
    </source>
</evidence>
<dbReference type="SUPFAM" id="SSF53474">
    <property type="entry name" value="alpha/beta-Hydrolases"/>
    <property type="match status" value="1"/>
</dbReference>
<feature type="signal peptide" evidence="4">
    <location>
        <begin position="1"/>
        <end position="21"/>
    </location>
</feature>
<proteinExistence type="predicted"/>
<reference evidence="6" key="1">
    <citation type="journal article" date="2014" name="Int. J. Syst. Evol. Microbiol.">
        <title>Complete genome sequence of Corynebacterium casei LMG S-19264T (=DSM 44701T), isolated from a smear-ripened cheese.</title>
        <authorList>
            <consortium name="US DOE Joint Genome Institute (JGI-PGF)"/>
            <person name="Walter F."/>
            <person name="Albersmeier A."/>
            <person name="Kalinowski J."/>
            <person name="Ruckert C."/>
        </authorList>
    </citation>
    <scope>NUCLEOTIDE SEQUENCE</scope>
    <source>
        <strain evidence="6">CGMCC 1.15330</strain>
    </source>
</reference>
<accession>A0A916TDY1</accession>
<evidence type="ECO:0000313" key="6">
    <source>
        <dbReference type="EMBL" id="GGB41704.1"/>
    </source>
</evidence>
<dbReference type="Proteomes" id="UP000623067">
    <property type="component" value="Unassembled WGS sequence"/>
</dbReference>
<name>A0A916TDY1_9SPHN</name>
<dbReference type="RefSeq" id="WP_229664678.1">
    <property type="nucleotide sequence ID" value="NZ_BMIH01000005.1"/>
</dbReference>
<dbReference type="Gene3D" id="3.40.50.1820">
    <property type="entry name" value="alpha/beta hydrolase"/>
    <property type="match status" value="1"/>
</dbReference>
<keyword evidence="7" id="KW-1185">Reference proteome</keyword>
<feature type="chain" id="PRO_5037802993" description="4-O-methyl-glucuronoyl methylesterase-like domain-containing protein" evidence="4">
    <location>
        <begin position="22"/>
        <end position="499"/>
    </location>
</feature>
<dbReference type="GO" id="GO:0052689">
    <property type="term" value="F:carboxylic ester hydrolase activity"/>
    <property type="evidence" value="ECO:0007669"/>
    <property type="project" value="UniProtKB-KW"/>
</dbReference>
<gene>
    <name evidence="6" type="ORF">GCM10011380_33990</name>
</gene>
<sequence>MAGTRWRVGGWLLTAAMLTAAANGTPTADQEHAAMMRQLGITALRPGASGDPEAPNAANYDPAKANPYPVWPDLLTMADGRRVTTPDMWRRERRPELVALFEREIYGRVPADVPAVAWRVESADREFIAGRPVVAQQLVGHVDSRAAPQIPVDIRATLVLPAGARGPVPVLIMFAPARYPVPSLPDAREAERLDAAMKAALLQRDPSLATIFAAHPGFAFVEPSGFPPAPPRDERVARLVADGWGVALLDTATIQADDGAGLRAGIIGLANRGRARTPEQWGALRAWGWGASRLLDYLATRSEVDAAHVGIEGVSRWGKAALVAAAFDERFAMVLIGSSGEGGVKPHRRNFGEQVENLAGAGSHHWMAGNFLKYAAETGRFGRKTAADMPVEAHEMLALVAPRLAFVSYGVPEAGDALWLDQQGSYMATVAAGRAWTLLGAHDLGRGNDYRAALLPPVGTALLDGELAWRQHDGGHTDGPNMPYFLRWADAKIGHRPPR</sequence>
<feature type="domain" description="4-O-methyl-glucuronoyl methylesterase-like" evidence="5">
    <location>
        <begin position="279"/>
        <end position="440"/>
    </location>
</feature>
<comment type="caution">
    <text evidence="6">The sequence shown here is derived from an EMBL/GenBank/DDBJ whole genome shotgun (WGS) entry which is preliminary data.</text>
</comment>
<evidence type="ECO:0000256" key="3">
    <source>
        <dbReference type="ARBA" id="ARBA00022801"/>
    </source>
</evidence>
<dbReference type="InterPro" id="IPR054579">
    <property type="entry name" value="GCE-like_dom"/>
</dbReference>
<dbReference type="InterPro" id="IPR029058">
    <property type="entry name" value="AB_hydrolase_fold"/>
</dbReference>
<organism evidence="6 7">
    <name type="scientific">Sphingomonas metalli</name>
    <dbReference type="NCBI Taxonomy" id="1779358"/>
    <lineage>
        <taxon>Bacteria</taxon>
        <taxon>Pseudomonadati</taxon>
        <taxon>Pseudomonadota</taxon>
        <taxon>Alphaproteobacteria</taxon>
        <taxon>Sphingomonadales</taxon>
        <taxon>Sphingomonadaceae</taxon>
        <taxon>Sphingomonas</taxon>
    </lineage>
</organism>
<dbReference type="EMBL" id="BMIH01000005">
    <property type="protein sequence ID" value="GGB41704.1"/>
    <property type="molecule type" value="Genomic_DNA"/>
</dbReference>
<protein>
    <recommendedName>
        <fullName evidence="5">4-O-methyl-glucuronoyl methylesterase-like domain-containing protein</fullName>
    </recommendedName>
</protein>
<reference evidence="6" key="2">
    <citation type="submission" date="2020-09" db="EMBL/GenBank/DDBJ databases">
        <authorList>
            <person name="Sun Q."/>
            <person name="Zhou Y."/>
        </authorList>
    </citation>
    <scope>NUCLEOTIDE SEQUENCE</scope>
    <source>
        <strain evidence="6">CGMCC 1.15330</strain>
    </source>
</reference>
<keyword evidence="2 4" id="KW-0732">Signal</keyword>
<dbReference type="Pfam" id="PF22244">
    <property type="entry name" value="GCE_fung"/>
    <property type="match status" value="1"/>
</dbReference>
<dbReference type="AlphaFoldDB" id="A0A916TDY1"/>
<keyword evidence="1" id="KW-0719">Serine esterase</keyword>
<evidence type="ECO:0000256" key="4">
    <source>
        <dbReference type="SAM" id="SignalP"/>
    </source>
</evidence>
<keyword evidence="3" id="KW-0378">Hydrolase</keyword>
<evidence type="ECO:0000256" key="1">
    <source>
        <dbReference type="ARBA" id="ARBA00022487"/>
    </source>
</evidence>
<evidence type="ECO:0000313" key="7">
    <source>
        <dbReference type="Proteomes" id="UP000623067"/>
    </source>
</evidence>